<evidence type="ECO:0000259" key="2">
    <source>
        <dbReference type="PROSITE" id="PS50093"/>
    </source>
</evidence>
<dbReference type="RefSeq" id="WP_184916984.1">
    <property type="nucleotide sequence ID" value="NZ_JACHJR010000001.1"/>
</dbReference>
<dbReference type="InterPro" id="IPR022409">
    <property type="entry name" value="PKD/Chitinase_dom"/>
</dbReference>
<dbReference type="SMART" id="SM00089">
    <property type="entry name" value="PKD"/>
    <property type="match status" value="2"/>
</dbReference>
<dbReference type="InterPro" id="IPR011050">
    <property type="entry name" value="Pectin_lyase_fold/virulence"/>
</dbReference>
<dbReference type="CDD" id="cd00146">
    <property type="entry name" value="PKD"/>
    <property type="match status" value="2"/>
</dbReference>
<feature type="signal peptide" evidence="1">
    <location>
        <begin position="1"/>
        <end position="27"/>
    </location>
</feature>
<protein>
    <recommendedName>
        <fullName evidence="2">PKD domain-containing protein</fullName>
    </recommendedName>
</protein>
<dbReference type="Pfam" id="PF05048">
    <property type="entry name" value="NosD"/>
    <property type="match status" value="1"/>
</dbReference>
<dbReference type="InterPro" id="IPR035986">
    <property type="entry name" value="PKD_dom_sf"/>
</dbReference>
<feature type="domain" description="PKD" evidence="2">
    <location>
        <begin position="513"/>
        <end position="565"/>
    </location>
</feature>
<proteinExistence type="predicted"/>
<evidence type="ECO:0000256" key="1">
    <source>
        <dbReference type="SAM" id="SignalP"/>
    </source>
</evidence>
<dbReference type="PROSITE" id="PS50093">
    <property type="entry name" value="PKD"/>
    <property type="match status" value="2"/>
</dbReference>
<feature type="chain" id="PRO_5038910135" description="PKD domain-containing protein" evidence="1">
    <location>
        <begin position="28"/>
        <end position="933"/>
    </location>
</feature>
<keyword evidence="4" id="KW-1185">Reference proteome</keyword>
<dbReference type="InterPro" id="IPR013783">
    <property type="entry name" value="Ig-like_fold"/>
</dbReference>
<dbReference type="Proteomes" id="UP000573327">
    <property type="component" value="Unassembled WGS sequence"/>
</dbReference>
<dbReference type="Pfam" id="PF18911">
    <property type="entry name" value="PKD_4"/>
    <property type="match status" value="1"/>
</dbReference>
<organism evidence="3 4">
    <name type="scientific">Kitasatospora gansuensis</name>
    <dbReference type="NCBI Taxonomy" id="258050"/>
    <lineage>
        <taxon>Bacteria</taxon>
        <taxon>Bacillati</taxon>
        <taxon>Actinomycetota</taxon>
        <taxon>Actinomycetes</taxon>
        <taxon>Kitasatosporales</taxon>
        <taxon>Streptomycetaceae</taxon>
        <taxon>Kitasatospora</taxon>
    </lineage>
</organism>
<dbReference type="Gene3D" id="2.160.20.10">
    <property type="entry name" value="Single-stranded right-handed beta-helix, Pectin lyase-like"/>
    <property type="match status" value="1"/>
</dbReference>
<keyword evidence="1" id="KW-0732">Signal</keyword>
<dbReference type="InterPro" id="IPR012334">
    <property type="entry name" value="Pectin_lyas_fold"/>
</dbReference>
<evidence type="ECO:0000313" key="4">
    <source>
        <dbReference type="Proteomes" id="UP000573327"/>
    </source>
</evidence>
<dbReference type="Pfam" id="PF00801">
    <property type="entry name" value="PKD"/>
    <property type="match status" value="1"/>
</dbReference>
<dbReference type="InterPro" id="IPR000601">
    <property type="entry name" value="PKD_dom"/>
</dbReference>
<accession>A0A7W7SCQ7</accession>
<dbReference type="EMBL" id="JACHJR010000001">
    <property type="protein sequence ID" value="MBB4948066.1"/>
    <property type="molecule type" value="Genomic_DNA"/>
</dbReference>
<feature type="domain" description="PKD" evidence="2">
    <location>
        <begin position="416"/>
        <end position="465"/>
    </location>
</feature>
<dbReference type="InterPro" id="IPR007742">
    <property type="entry name" value="NosD_dom"/>
</dbReference>
<dbReference type="SUPFAM" id="SSF51126">
    <property type="entry name" value="Pectin lyase-like"/>
    <property type="match status" value="1"/>
</dbReference>
<comment type="caution">
    <text evidence="3">The sequence shown here is derived from an EMBL/GenBank/DDBJ whole genome shotgun (WGS) entry which is preliminary data.</text>
</comment>
<evidence type="ECO:0000313" key="3">
    <source>
        <dbReference type="EMBL" id="MBB4948066.1"/>
    </source>
</evidence>
<gene>
    <name evidence="3" type="ORF">F4556_003601</name>
</gene>
<name>A0A7W7SCQ7_9ACTN</name>
<dbReference type="AlphaFoldDB" id="A0A7W7SCQ7"/>
<dbReference type="SUPFAM" id="SSF49299">
    <property type="entry name" value="PKD domain"/>
    <property type="match status" value="2"/>
</dbReference>
<reference evidence="3 4" key="1">
    <citation type="submission" date="2020-08" db="EMBL/GenBank/DDBJ databases">
        <title>Sequencing the genomes of 1000 actinobacteria strains.</title>
        <authorList>
            <person name="Klenk H.-P."/>
        </authorList>
    </citation>
    <scope>NUCLEOTIDE SEQUENCE [LARGE SCALE GENOMIC DNA]</scope>
    <source>
        <strain evidence="3 4">DSM 44786</strain>
    </source>
</reference>
<dbReference type="GO" id="GO:0005975">
    <property type="term" value="P:carbohydrate metabolic process"/>
    <property type="evidence" value="ECO:0007669"/>
    <property type="project" value="UniProtKB-ARBA"/>
</dbReference>
<sequence length="933" mass="96379">MRTKRITGLTGSIALVLGLGLPATAAAEPADTLYVNNSAACSDQGTGAQALPFCQISAAAAVVLPGQTVKIARGYYGPVKISRSGTPERPITFTGDRLDRWRDTIAWINSGTGLQVSGAHDVAIENLSVNTTGTALLVENSDRIRLDTLTLDTDQVTTPTARLTGTSSDLTLSRSIVRTAQPGRALQVESGVRGSTVTGNQITGWGSPLISVSDAPNSRLTGNTLSLRCGTVIRLAGASANSAVHNNVIGVPAAEPSNCPEQDPAVLVEAAAATGTTVGHNDLLPAPNAAPYRWADHDYRTPAELTAATGQGGHDALTDLNSVRVGDELTALQPGSTAIDSADPNAPGALATDRFGRSAADHPQVANTGAGGSFRDRGAYELVGAVALPMQLANPGPAPYPLTTTVTVRAKSNWTEPLSYLIDFGDGSAPVASTTPKVDHTYTRSGKFTITAGVSGADGKPSTISSFQPVVVNEPGLPQVAFEAKHCAASYPDSCYRPLAFVIDTTGTTAPWPLDSFTVDYGDGSAPTGNLSEPHLYAAPGDYKITVTAKDKGGQTGSLTKTVAIGYQPARFTGCCPERILDTRTGVSPVKVGSGEKVTVRAGQGGWGGWRDNAIVLNVTAVLPSGDGFLTVAPGGTPRPASSNINYTKGSIVPNLVTVPVGPDGTVAIWNSGAPVDIVVDRIGAYNPDYGSYFNPVTPRRVVDTRDGTGVNAGKLKSVCYSSATPPTKLNARTLPGVPADATDVVLNVTVTEPEQPGYLSINSYTGTSNLNFAKGETVANQVIAAPDSEGMIWFCTGAGSLHVVADISGYYSPSSSGSVFTPVPPVRLTDTREDPAGSLKPEETRAVATKLPAGATGAVLNVTAARSTTGSYLTLWGDGTTRPGTSNVNFPPGRIVANHVTTPLGTNGKFDIYNRSGDTDAVVDMFGYFSKP</sequence>
<dbReference type="Gene3D" id="2.60.40.10">
    <property type="entry name" value="Immunoglobulins"/>
    <property type="match status" value="2"/>
</dbReference>